<protein>
    <submittedName>
        <fullName evidence="10">Endoplasmic reticulum-Golgi intermediate compartment protein 2 isoform X1</fullName>
    </submittedName>
</protein>
<dbReference type="RefSeq" id="XP_025421916.1">
    <property type="nucleotide sequence ID" value="XM_025566131.1"/>
</dbReference>
<dbReference type="OrthoDB" id="5541786at2759"/>
<feature type="domain" description="Endoplasmic reticulum vesicle transporter C-terminal" evidence="7">
    <location>
        <begin position="184"/>
        <end position="350"/>
    </location>
</feature>
<comment type="subcellular location">
    <subcellularLocation>
        <location evidence="1">Endoplasmic reticulum-Golgi intermediate compartment membrane</location>
        <topology evidence="1">Multi-pass membrane protein</topology>
    </subcellularLocation>
</comment>
<dbReference type="Proteomes" id="UP000694846">
    <property type="component" value="Unplaced"/>
</dbReference>
<dbReference type="InterPro" id="IPR012936">
    <property type="entry name" value="Erv_C"/>
</dbReference>
<name>A0A8B8GH48_9HEMI</name>
<dbReference type="GeneID" id="112691746"/>
<accession>A0A8B8GH48</accession>
<evidence type="ECO:0000256" key="3">
    <source>
        <dbReference type="ARBA" id="ARBA00022692"/>
    </source>
</evidence>
<dbReference type="AlphaFoldDB" id="A0A8B8GH48"/>
<organism evidence="9 10">
    <name type="scientific">Sipha flava</name>
    <name type="common">yellow sugarcane aphid</name>
    <dbReference type="NCBI Taxonomy" id="143950"/>
    <lineage>
        <taxon>Eukaryota</taxon>
        <taxon>Metazoa</taxon>
        <taxon>Ecdysozoa</taxon>
        <taxon>Arthropoda</taxon>
        <taxon>Hexapoda</taxon>
        <taxon>Insecta</taxon>
        <taxon>Pterygota</taxon>
        <taxon>Neoptera</taxon>
        <taxon>Paraneoptera</taxon>
        <taxon>Hemiptera</taxon>
        <taxon>Sternorrhyncha</taxon>
        <taxon>Aphidomorpha</taxon>
        <taxon>Aphidoidea</taxon>
        <taxon>Aphididae</taxon>
        <taxon>Sipha</taxon>
    </lineage>
</organism>
<dbReference type="GO" id="GO:0033116">
    <property type="term" value="C:endoplasmic reticulum-Golgi intermediate compartment membrane"/>
    <property type="evidence" value="ECO:0007669"/>
    <property type="project" value="UniProtKB-SubCell"/>
</dbReference>
<evidence type="ECO:0000256" key="2">
    <source>
        <dbReference type="ARBA" id="ARBA00005648"/>
    </source>
</evidence>
<gene>
    <name evidence="10" type="primary">LOC112691746</name>
</gene>
<dbReference type="InterPro" id="IPR039542">
    <property type="entry name" value="Erv_N"/>
</dbReference>
<feature type="domain" description="Endoplasmic reticulum vesicle transporter N-terminal" evidence="8">
    <location>
        <begin position="28"/>
        <end position="117"/>
    </location>
</feature>
<dbReference type="GO" id="GO:0030134">
    <property type="term" value="C:COPII-coated ER to Golgi transport vesicle"/>
    <property type="evidence" value="ECO:0007669"/>
    <property type="project" value="TreeGrafter"/>
</dbReference>
<evidence type="ECO:0000256" key="5">
    <source>
        <dbReference type="ARBA" id="ARBA00023136"/>
    </source>
</evidence>
<keyword evidence="5 6" id="KW-0472">Membrane</keyword>
<comment type="similarity">
    <text evidence="2">Belongs to the ERGIC family.</text>
</comment>
<dbReference type="Pfam" id="PF07970">
    <property type="entry name" value="COPIIcoated_ERV"/>
    <property type="match status" value="1"/>
</dbReference>
<feature type="transmembrane region" description="Helical" evidence="6">
    <location>
        <begin position="330"/>
        <end position="351"/>
    </location>
</feature>
<dbReference type="Pfam" id="PF13850">
    <property type="entry name" value="ERGIC_N"/>
    <property type="match status" value="1"/>
</dbReference>
<keyword evidence="3 6" id="KW-0812">Transmembrane</keyword>
<dbReference type="PANTHER" id="PTHR10984:SF30">
    <property type="entry name" value="ENDOPLASMIC RETICULUM-GOLGI INTERMEDIATE COMPARTMENT PROTEIN 2"/>
    <property type="match status" value="1"/>
</dbReference>
<reference evidence="10" key="1">
    <citation type="submission" date="2025-08" db="UniProtKB">
        <authorList>
            <consortium name="RefSeq"/>
        </authorList>
    </citation>
    <scope>IDENTIFICATION</scope>
    <source>
        <tissue evidence="10">Whole body</tissue>
    </source>
</reference>
<dbReference type="GO" id="GO:0006888">
    <property type="term" value="P:endoplasmic reticulum to Golgi vesicle-mediated transport"/>
    <property type="evidence" value="ECO:0007669"/>
    <property type="project" value="TreeGrafter"/>
</dbReference>
<evidence type="ECO:0000313" key="10">
    <source>
        <dbReference type="RefSeq" id="XP_025421916.1"/>
    </source>
</evidence>
<evidence type="ECO:0000256" key="1">
    <source>
        <dbReference type="ARBA" id="ARBA00004457"/>
    </source>
</evidence>
<keyword evidence="4 6" id="KW-1133">Transmembrane helix</keyword>
<proteinExistence type="inferred from homology"/>
<dbReference type="InterPro" id="IPR045888">
    <property type="entry name" value="Erv"/>
</dbReference>
<evidence type="ECO:0000256" key="6">
    <source>
        <dbReference type="SAM" id="Phobius"/>
    </source>
</evidence>
<evidence type="ECO:0000259" key="8">
    <source>
        <dbReference type="Pfam" id="PF13850"/>
    </source>
</evidence>
<evidence type="ECO:0000259" key="7">
    <source>
        <dbReference type="Pfam" id="PF07970"/>
    </source>
</evidence>
<keyword evidence="9" id="KW-1185">Reference proteome</keyword>
<dbReference type="GO" id="GO:0006890">
    <property type="term" value="P:retrograde vesicle-mediated transport, Golgi to endoplasmic reticulum"/>
    <property type="evidence" value="ECO:0007669"/>
    <property type="project" value="TreeGrafter"/>
</dbReference>
<dbReference type="PANTHER" id="PTHR10984">
    <property type="entry name" value="ENDOPLASMIC RETICULUM-GOLGI INTERMEDIATE COMPARTMENT PROTEIN"/>
    <property type="match status" value="1"/>
</dbReference>
<sequence length="377" mass="43278">MFWTTGSIVHTNIAMLRYRGKKSALNIVKEFDSFPKVQEEIYEPSTYSNVISTALVSIFGLWIIISEIRYVLQDHSIYRFVPDTEYESKLPINIDITVASTCDSIGADIVDTTGQNMMLFGELKTDDTWWEMTKEQQLHFDQMRDINEYLREEYHSMKDILWMFDDYNRLKNKFPVRTEKPDTLPNACRIHGSLILNKVIGNFHITPGKSLIVPGGHVHLTGPFFGSMATNFSHRIHQFSFGIPTKGLVYSLEGELHIANESNISYKYFIDVVATDVKSHSNEIKTYQYSAKDIQRIIDHNSGSHGMPGIFFQYDINALKVIITEDKITIFQLTIKIASTIGGLFLLFNFMKILLDKLTKKICSNYNINDSNSMEKS</sequence>
<evidence type="ECO:0000256" key="4">
    <source>
        <dbReference type="ARBA" id="ARBA00022989"/>
    </source>
</evidence>
<evidence type="ECO:0000313" key="9">
    <source>
        <dbReference type="Proteomes" id="UP000694846"/>
    </source>
</evidence>
<dbReference type="GO" id="GO:0005783">
    <property type="term" value="C:endoplasmic reticulum"/>
    <property type="evidence" value="ECO:0007669"/>
    <property type="project" value="TreeGrafter"/>
</dbReference>